<gene>
    <name evidence="17" type="ORF">chiPu_0001370</name>
</gene>
<dbReference type="InterPro" id="IPR000832">
    <property type="entry name" value="GPCR_2_secretin-like"/>
</dbReference>
<feature type="transmembrane region" description="Helical" evidence="14">
    <location>
        <begin position="572"/>
        <end position="590"/>
    </location>
</feature>
<dbReference type="InterPro" id="IPR017983">
    <property type="entry name" value="GPCR_2_secretin-like_CS"/>
</dbReference>
<evidence type="ECO:0000256" key="1">
    <source>
        <dbReference type="ARBA" id="ARBA00004651"/>
    </source>
</evidence>
<feature type="region of interest" description="Disordered" evidence="13">
    <location>
        <begin position="149"/>
        <end position="206"/>
    </location>
</feature>
<evidence type="ECO:0000256" key="3">
    <source>
        <dbReference type="ARBA" id="ARBA00022475"/>
    </source>
</evidence>
<dbReference type="Proteomes" id="UP000287033">
    <property type="component" value="Unassembled WGS sequence"/>
</dbReference>
<dbReference type="InterPro" id="IPR017981">
    <property type="entry name" value="GPCR_2-like_7TM"/>
</dbReference>
<reference evidence="17 18" key="1">
    <citation type="journal article" date="2018" name="Nat. Ecol. Evol.">
        <title>Shark genomes provide insights into elasmobranch evolution and the origin of vertebrates.</title>
        <authorList>
            <person name="Hara Y"/>
            <person name="Yamaguchi K"/>
            <person name="Onimaru K"/>
            <person name="Kadota M"/>
            <person name="Koyanagi M"/>
            <person name="Keeley SD"/>
            <person name="Tatsumi K"/>
            <person name="Tanaka K"/>
            <person name="Motone F"/>
            <person name="Kageyama Y"/>
            <person name="Nozu R"/>
            <person name="Adachi N"/>
            <person name="Nishimura O"/>
            <person name="Nakagawa R"/>
            <person name="Tanegashima C"/>
            <person name="Kiyatake I"/>
            <person name="Matsumoto R"/>
            <person name="Murakumo K"/>
            <person name="Nishida K"/>
            <person name="Terakita A"/>
            <person name="Kuratani S"/>
            <person name="Sato K"/>
            <person name="Hyodo S Kuraku.S."/>
        </authorList>
    </citation>
    <scope>NUCLEOTIDE SEQUENCE [LARGE SCALE GENOMIC DNA]</scope>
</reference>
<comment type="subcellular location">
    <subcellularLocation>
        <location evidence="1">Cell membrane</location>
        <topology evidence="1">Multi-pass membrane protein</topology>
    </subcellularLocation>
</comment>
<feature type="compositionally biased region" description="Basic and acidic residues" evidence="13">
    <location>
        <begin position="195"/>
        <end position="206"/>
    </location>
</feature>
<dbReference type="PROSITE" id="PS50227">
    <property type="entry name" value="G_PROTEIN_RECEP_F2_3"/>
    <property type="match status" value="1"/>
</dbReference>
<dbReference type="FunFam" id="4.10.1240.10:FF:000011">
    <property type="entry name" value="Calcitonin gene-related peptide type 1 receptor"/>
    <property type="match status" value="1"/>
</dbReference>
<keyword evidence="6 14" id="KW-1133">Transmembrane helix</keyword>
<comment type="similarity">
    <text evidence="2">Belongs to the G-protein coupled receptor 2 family.</text>
</comment>
<dbReference type="EMBL" id="BEZZ01000021">
    <property type="protein sequence ID" value="GCC22979.1"/>
    <property type="molecule type" value="Genomic_DNA"/>
</dbReference>
<dbReference type="InterPro" id="IPR050332">
    <property type="entry name" value="GPCR_2"/>
</dbReference>
<keyword evidence="18" id="KW-1185">Reference proteome</keyword>
<keyword evidence="5" id="KW-0732">Signal</keyword>
<evidence type="ECO:0000256" key="5">
    <source>
        <dbReference type="ARBA" id="ARBA00022729"/>
    </source>
</evidence>
<dbReference type="SUPFAM" id="SSF111418">
    <property type="entry name" value="Hormone receptor domain"/>
    <property type="match status" value="2"/>
</dbReference>
<dbReference type="GO" id="GO:0007166">
    <property type="term" value="P:cell surface receptor signaling pathway"/>
    <property type="evidence" value="ECO:0007669"/>
    <property type="project" value="InterPro"/>
</dbReference>
<evidence type="ECO:0000259" key="15">
    <source>
        <dbReference type="PROSITE" id="PS50227"/>
    </source>
</evidence>
<keyword evidence="12" id="KW-0807">Transducer</keyword>
<dbReference type="GO" id="GO:0007204">
    <property type="term" value="P:positive regulation of cytosolic calcium ion concentration"/>
    <property type="evidence" value="ECO:0007669"/>
    <property type="project" value="TreeGrafter"/>
</dbReference>
<keyword evidence="4 14" id="KW-0812">Transmembrane</keyword>
<evidence type="ECO:0000256" key="9">
    <source>
        <dbReference type="ARBA" id="ARBA00023157"/>
    </source>
</evidence>
<dbReference type="GO" id="GO:0007189">
    <property type="term" value="P:adenylate cyclase-activating G protein-coupled receptor signaling pathway"/>
    <property type="evidence" value="ECO:0007669"/>
    <property type="project" value="TreeGrafter"/>
</dbReference>
<evidence type="ECO:0000256" key="8">
    <source>
        <dbReference type="ARBA" id="ARBA00023136"/>
    </source>
</evidence>
<keyword evidence="10" id="KW-0675">Receptor</keyword>
<dbReference type="SMART" id="SM00008">
    <property type="entry name" value="HormR"/>
    <property type="match status" value="1"/>
</dbReference>
<keyword evidence="7" id="KW-0297">G-protein coupled receptor</keyword>
<evidence type="ECO:0000256" key="14">
    <source>
        <dbReference type="SAM" id="Phobius"/>
    </source>
</evidence>
<evidence type="ECO:0000256" key="12">
    <source>
        <dbReference type="ARBA" id="ARBA00023224"/>
    </source>
</evidence>
<keyword evidence="8 14" id="KW-0472">Membrane</keyword>
<dbReference type="PROSITE" id="PS50261">
    <property type="entry name" value="G_PROTEIN_RECEP_F2_4"/>
    <property type="match status" value="1"/>
</dbReference>
<keyword evidence="9" id="KW-1015">Disulfide bond</keyword>
<name>A0A401RY00_CHIPU</name>
<dbReference type="STRING" id="137246.A0A401RY00"/>
<feature type="domain" description="G-protein coupled receptors family 2 profile 1" evidence="15">
    <location>
        <begin position="347"/>
        <end position="431"/>
    </location>
</feature>
<proteinExistence type="inferred from homology"/>
<dbReference type="InterPro" id="IPR003287">
    <property type="entry name" value="GPCR_2_calcitonin_rcpt_fam"/>
</dbReference>
<evidence type="ECO:0000256" key="7">
    <source>
        <dbReference type="ARBA" id="ARBA00023040"/>
    </source>
</evidence>
<dbReference type="PANTHER" id="PTHR45620:SF8">
    <property type="entry name" value="CALCITONIN RECEPTOR"/>
    <property type="match status" value="1"/>
</dbReference>
<dbReference type="Pfam" id="PF00002">
    <property type="entry name" value="7tm_2"/>
    <property type="match status" value="1"/>
</dbReference>
<evidence type="ECO:0000256" key="6">
    <source>
        <dbReference type="ARBA" id="ARBA00022989"/>
    </source>
</evidence>
<dbReference type="OrthoDB" id="16753at2759"/>
<evidence type="ECO:0000256" key="13">
    <source>
        <dbReference type="SAM" id="MobiDB-lite"/>
    </source>
</evidence>
<dbReference type="PRINTS" id="PR01350">
    <property type="entry name" value="CTRFAMILY"/>
</dbReference>
<feature type="compositionally biased region" description="Polar residues" evidence="13">
    <location>
        <begin position="173"/>
        <end position="194"/>
    </location>
</feature>
<dbReference type="InterPro" id="IPR036445">
    <property type="entry name" value="GPCR_2_extracell_dom_sf"/>
</dbReference>
<keyword evidence="11" id="KW-0325">Glycoprotein</keyword>
<keyword evidence="3" id="KW-1003">Cell membrane</keyword>
<dbReference type="Gene3D" id="1.20.1070.10">
    <property type="entry name" value="Rhodopsin 7-helix transmembrane proteins"/>
    <property type="match status" value="1"/>
</dbReference>
<evidence type="ECO:0000313" key="17">
    <source>
        <dbReference type="EMBL" id="GCC22979.1"/>
    </source>
</evidence>
<protein>
    <submittedName>
        <fullName evidence="17">Uncharacterized protein</fullName>
    </submittedName>
</protein>
<dbReference type="Pfam" id="PF02793">
    <property type="entry name" value="HRM"/>
    <property type="match status" value="1"/>
</dbReference>
<evidence type="ECO:0000256" key="4">
    <source>
        <dbReference type="ARBA" id="ARBA00022692"/>
    </source>
</evidence>
<evidence type="ECO:0000259" key="16">
    <source>
        <dbReference type="PROSITE" id="PS50261"/>
    </source>
</evidence>
<sequence length="606" mass="68494">MLRILCHPKPVMLLILFGIRDPPHHVLVGSSTLRATSLGFTWDIDKLGAGLACRARLNRLVGAEAVQLSRSPLMVRPLSGMSALARDGLGTLGKWRMPVVSTFERGSRFPSSVAGAGPQPLIEKQAPVGSVHVKRNLFRACGERRRLRTVARLGKGGQSHSAGKTNEKERQTAPVTSIHSAQLLTQRDPTGSKQDSSEKREGEKEKKIANIATGIIGTPRNIAFQLPFIHYVKERSHQLGFLISGEEEGEREKGRCSFLLTAFIPFENCHRNSAHLQSKDPIDFPCDCIKPKESIMTRLLVSSFVLSATITLRIMSSFASTENSEEITTEPSSIKTAQQKIMDARYKCYDKMAKDPSFDKRGLYCNRTWDGWLCWDDTPAGTLSMQNCPNHFNDFDETEKATKYCDETGDWFKHPETNRTWSNYTLCTKFIGYKGKVNTSSIASTENYDEITTEPSSVETAEDLIMQKIMDAQFKCYEKMVRDPLYDKPEKATKYCDETGNWFKHPETNRTWSNYTFCNKFTDYKIKMARILYYMAVVGHTLSIISLLISLAIFFYFKSLSCQRITLHKNLFVSYVFNSIFTLIQLMVVANDKEVVSQNPVSTDKI</sequence>
<evidence type="ECO:0000256" key="10">
    <source>
        <dbReference type="ARBA" id="ARBA00023170"/>
    </source>
</evidence>
<dbReference type="GO" id="GO:0004948">
    <property type="term" value="F:calcitonin receptor activity"/>
    <property type="evidence" value="ECO:0007669"/>
    <property type="project" value="InterPro"/>
</dbReference>
<evidence type="ECO:0000256" key="11">
    <source>
        <dbReference type="ARBA" id="ARBA00023180"/>
    </source>
</evidence>
<accession>A0A401RY00</accession>
<feature type="domain" description="G-protein coupled receptors family 2 profile 2" evidence="16">
    <location>
        <begin position="532"/>
        <end position="606"/>
    </location>
</feature>
<dbReference type="GO" id="GO:0030424">
    <property type="term" value="C:axon"/>
    <property type="evidence" value="ECO:0007669"/>
    <property type="project" value="TreeGrafter"/>
</dbReference>
<dbReference type="AlphaFoldDB" id="A0A401RY00"/>
<dbReference type="PROSITE" id="PS00649">
    <property type="entry name" value="G_PROTEIN_RECEP_F2_1"/>
    <property type="match status" value="1"/>
</dbReference>
<dbReference type="GO" id="GO:0005886">
    <property type="term" value="C:plasma membrane"/>
    <property type="evidence" value="ECO:0007669"/>
    <property type="project" value="UniProtKB-SubCell"/>
</dbReference>
<dbReference type="PRINTS" id="PR00249">
    <property type="entry name" value="GPCRSECRETIN"/>
</dbReference>
<evidence type="ECO:0000313" key="18">
    <source>
        <dbReference type="Proteomes" id="UP000287033"/>
    </source>
</evidence>
<comment type="caution">
    <text evidence="17">The sequence shown here is derived from an EMBL/GenBank/DDBJ whole genome shotgun (WGS) entry which is preliminary data.</text>
</comment>
<evidence type="ECO:0000256" key="2">
    <source>
        <dbReference type="ARBA" id="ARBA00005314"/>
    </source>
</evidence>
<dbReference type="PANTHER" id="PTHR45620">
    <property type="entry name" value="PDF RECEPTOR-LIKE PROTEIN-RELATED"/>
    <property type="match status" value="1"/>
</dbReference>
<dbReference type="InterPro" id="IPR001879">
    <property type="entry name" value="GPCR_2_extracellular_dom"/>
</dbReference>
<organism evidence="17 18">
    <name type="scientific">Chiloscyllium punctatum</name>
    <name type="common">Brownbanded bambooshark</name>
    <name type="synonym">Hemiscyllium punctatum</name>
    <dbReference type="NCBI Taxonomy" id="137246"/>
    <lineage>
        <taxon>Eukaryota</taxon>
        <taxon>Metazoa</taxon>
        <taxon>Chordata</taxon>
        <taxon>Craniata</taxon>
        <taxon>Vertebrata</taxon>
        <taxon>Chondrichthyes</taxon>
        <taxon>Elasmobranchii</taxon>
        <taxon>Galeomorphii</taxon>
        <taxon>Galeoidea</taxon>
        <taxon>Orectolobiformes</taxon>
        <taxon>Hemiscylliidae</taxon>
        <taxon>Chiloscyllium</taxon>
    </lineage>
</organism>
<dbReference type="Gene3D" id="4.10.1240.10">
    <property type="entry name" value="GPCR, family 2, extracellular hormone receptor domain"/>
    <property type="match status" value="2"/>
</dbReference>
<feature type="transmembrane region" description="Helical" evidence="14">
    <location>
        <begin position="531"/>
        <end position="557"/>
    </location>
</feature>